<name>A0A438D2V6_VITVI</name>
<evidence type="ECO:0000259" key="4">
    <source>
        <dbReference type="PROSITE" id="PS50011"/>
    </source>
</evidence>
<feature type="compositionally biased region" description="Basic and acidic residues" evidence="3">
    <location>
        <begin position="295"/>
        <end position="307"/>
    </location>
</feature>
<comment type="subcellular location">
    <subcellularLocation>
        <location evidence="1">Cell membrane</location>
    </subcellularLocation>
</comment>
<dbReference type="InterPro" id="IPR001245">
    <property type="entry name" value="Ser-Thr/Tyr_kinase_cat_dom"/>
</dbReference>
<reference evidence="5 6" key="1">
    <citation type="journal article" date="2018" name="PLoS Genet.">
        <title>Population sequencing reveals clonal diversity and ancestral inbreeding in the grapevine cultivar Chardonnay.</title>
        <authorList>
            <person name="Roach M.J."/>
            <person name="Johnson D.L."/>
            <person name="Bohlmann J."/>
            <person name="van Vuuren H.J."/>
            <person name="Jones S.J."/>
            <person name="Pretorius I.S."/>
            <person name="Schmidt S.A."/>
            <person name="Borneman A.R."/>
        </authorList>
    </citation>
    <scope>NUCLEOTIDE SEQUENCE [LARGE SCALE GENOMIC DNA]</scope>
    <source>
        <strain evidence="6">cv. Chardonnay</strain>
        <tissue evidence="5">Leaf</tissue>
    </source>
</reference>
<dbReference type="SUPFAM" id="SSF56112">
    <property type="entry name" value="Protein kinase-like (PK-like)"/>
    <property type="match status" value="1"/>
</dbReference>
<feature type="region of interest" description="Disordered" evidence="3">
    <location>
        <begin position="614"/>
        <end position="633"/>
    </location>
</feature>
<dbReference type="GO" id="GO:0006364">
    <property type="term" value="P:rRNA processing"/>
    <property type="evidence" value="ECO:0007669"/>
    <property type="project" value="InterPro"/>
</dbReference>
<dbReference type="PROSITE" id="PS50011">
    <property type="entry name" value="PROTEIN_KINASE_DOM"/>
    <property type="match status" value="1"/>
</dbReference>
<protein>
    <submittedName>
        <fullName evidence="5">Putative serine/threonine-protein kinase PBL8</fullName>
    </submittedName>
</protein>
<dbReference type="OrthoDB" id="1683103at2759"/>
<dbReference type="GO" id="GO:0004672">
    <property type="term" value="F:protein kinase activity"/>
    <property type="evidence" value="ECO:0007669"/>
    <property type="project" value="InterPro"/>
</dbReference>
<dbReference type="Proteomes" id="UP000288805">
    <property type="component" value="Unassembled WGS sequence"/>
</dbReference>
<dbReference type="InterPro" id="IPR057188">
    <property type="entry name" value="DUF7866"/>
</dbReference>
<evidence type="ECO:0000313" key="5">
    <source>
        <dbReference type="EMBL" id="RVW29793.1"/>
    </source>
</evidence>
<dbReference type="PANTHER" id="PTHR45621">
    <property type="entry name" value="OS01G0588500 PROTEIN-RELATED"/>
    <property type="match status" value="1"/>
</dbReference>
<keyword evidence="5" id="KW-0808">Transferase</keyword>
<evidence type="ECO:0000256" key="3">
    <source>
        <dbReference type="SAM" id="MobiDB-lite"/>
    </source>
</evidence>
<dbReference type="Pfam" id="PF07714">
    <property type="entry name" value="PK_Tyr_Ser-Thr"/>
    <property type="match status" value="1"/>
</dbReference>
<dbReference type="FunFam" id="1.10.510.10:FF:000258">
    <property type="entry name" value="Probable serine/threonine-protein kinase PBL8"/>
    <property type="match status" value="1"/>
</dbReference>
<dbReference type="PROSITE" id="PS00108">
    <property type="entry name" value="PROTEIN_KINASE_ST"/>
    <property type="match status" value="1"/>
</dbReference>
<feature type="domain" description="Protein kinase" evidence="4">
    <location>
        <begin position="302"/>
        <end position="616"/>
    </location>
</feature>
<dbReference type="Gene3D" id="3.30.200.20">
    <property type="entry name" value="Phosphorylase Kinase, domain 1"/>
    <property type="match status" value="1"/>
</dbReference>
<dbReference type="GO" id="GO:0005886">
    <property type="term" value="C:plasma membrane"/>
    <property type="evidence" value="ECO:0007669"/>
    <property type="project" value="UniProtKB-SubCell"/>
</dbReference>
<keyword evidence="2" id="KW-1003">Cell membrane</keyword>
<evidence type="ECO:0000313" key="6">
    <source>
        <dbReference type="Proteomes" id="UP000288805"/>
    </source>
</evidence>
<dbReference type="Pfam" id="PF25268">
    <property type="entry name" value="DUF7866"/>
    <property type="match status" value="1"/>
</dbReference>
<dbReference type="AlphaFoldDB" id="A0A438D2V6"/>
<feature type="compositionally biased region" description="Low complexity" evidence="3">
    <location>
        <begin position="618"/>
        <end position="629"/>
    </location>
</feature>
<dbReference type="InterPro" id="IPR008271">
    <property type="entry name" value="Ser/Thr_kinase_AS"/>
</dbReference>
<evidence type="ECO:0000256" key="1">
    <source>
        <dbReference type="ARBA" id="ARBA00004236"/>
    </source>
</evidence>
<dbReference type="GO" id="GO:0032040">
    <property type="term" value="C:small-subunit processome"/>
    <property type="evidence" value="ECO:0007669"/>
    <property type="project" value="InterPro"/>
</dbReference>
<evidence type="ECO:0000256" key="2">
    <source>
        <dbReference type="ARBA" id="ARBA00022475"/>
    </source>
</evidence>
<feature type="region of interest" description="Disordered" evidence="3">
    <location>
        <begin position="282"/>
        <end position="307"/>
    </location>
</feature>
<dbReference type="InterPro" id="IPR011009">
    <property type="entry name" value="Kinase-like_dom_sf"/>
</dbReference>
<keyword evidence="2" id="KW-0472">Membrane</keyword>
<dbReference type="Gene3D" id="1.10.510.10">
    <property type="entry name" value="Transferase(Phosphotransferase) domain 1"/>
    <property type="match status" value="1"/>
</dbReference>
<sequence length="870" mass="97234">MSSFRNAISRRAYKERAQPHLRKKFGLLEKHKDYVVRAQAFHKKEEALQKLKEKAAFRNPDEFYFKMIKTRTVDGVHRPESQANKYSPEELMLMKTQDMGYVLQKVQSEKKKIEKLTAMLHSLDNQPTNRHVYYAEDREEAREIQAQSSRGGNLPSLDDVPNHIKRKTSASYRELETRKNRVNDLEKLYMDMALQKELQKRGRKRKLREDEIACPTSKPVYKWRAERKRSQIISTPTTTTSATPPPSTMGNCGSTEDNPVVSHAQVQQLHILSSLSVKDAAPNCGKKHSRSVSDLSDHHSTPRNLDDSGKNSLLYTHGYIDENVRVGLKSLPVAVKVLNKEGFQGHREWLTEVNFLGQLRHPNLVKLIGYCCEDDHRLLVYEFMFRGSLENHLFRIGVCFQGHPCYRMFGDQFQTLSFIFKHPIVQTVGEATVPLSWATRMMIALGAAKGLAFLHNAERPVIYRDFKTSNILLDSDYTAKLSDFGLAKAGPQGDETHVSTRVMGTYGYAAPEYVMTGHLTARSDVYSFGVVLLELLTGRKSVDKTRPSKEQSLVDWARPKLNDKRKLLQIIDPRLENQYSVRAAQKACSLAYYCLSQNPKARPLMSDVVETLEPLQDSSGGTSEVSSSTKNLSVGSGGPFAKAGMSDYRMQHRFANKVGAGAVCRSPNPNCSPGGPAACRIKVGEAEAGILFWTTETRLSLKEICRGSQQNSLQGSSLVDVLSNSNQDVALILPNHQFVNLIYSSDLPWRVSLFLSPILTSLSQTLSEYEHPHAGRCHALEMRPVESTQYQVVEAALVGSHTSHLDGRRKLAPFQLCLVCKCCAAGGADPTTGTCATMPCCFGIDCQLPNKPFGVCAFVPKTCNCTSCAV</sequence>
<gene>
    <name evidence="5" type="primary">PBL8_0</name>
    <name evidence="5" type="ORF">CK203_089342</name>
</gene>
<keyword evidence="5" id="KW-0418">Kinase</keyword>
<dbReference type="InterPro" id="IPR050823">
    <property type="entry name" value="Plant_Ser_Thr_Prot_Kinase"/>
</dbReference>
<dbReference type="InterPro" id="IPR000719">
    <property type="entry name" value="Prot_kinase_dom"/>
</dbReference>
<dbReference type="GO" id="GO:0005524">
    <property type="term" value="F:ATP binding"/>
    <property type="evidence" value="ECO:0007669"/>
    <property type="project" value="InterPro"/>
</dbReference>
<organism evidence="5 6">
    <name type="scientific">Vitis vinifera</name>
    <name type="common">Grape</name>
    <dbReference type="NCBI Taxonomy" id="29760"/>
    <lineage>
        <taxon>Eukaryota</taxon>
        <taxon>Viridiplantae</taxon>
        <taxon>Streptophyta</taxon>
        <taxon>Embryophyta</taxon>
        <taxon>Tracheophyta</taxon>
        <taxon>Spermatophyta</taxon>
        <taxon>Magnoliopsida</taxon>
        <taxon>eudicotyledons</taxon>
        <taxon>Gunneridae</taxon>
        <taxon>Pentapetalae</taxon>
        <taxon>rosids</taxon>
        <taxon>Vitales</taxon>
        <taxon>Vitaceae</taxon>
        <taxon>Viteae</taxon>
        <taxon>Vitis</taxon>
    </lineage>
</organism>
<dbReference type="Pfam" id="PF03998">
    <property type="entry name" value="Utp11"/>
    <property type="match status" value="1"/>
</dbReference>
<proteinExistence type="predicted"/>
<dbReference type="EMBL" id="QGNW01001825">
    <property type="protein sequence ID" value="RVW29793.1"/>
    <property type="molecule type" value="Genomic_DNA"/>
</dbReference>
<comment type="caution">
    <text evidence="5">The sequence shown here is derived from an EMBL/GenBank/DDBJ whole genome shotgun (WGS) entry which is preliminary data.</text>
</comment>
<feature type="region of interest" description="Disordered" evidence="3">
    <location>
        <begin position="144"/>
        <end position="169"/>
    </location>
</feature>
<accession>A0A438D2V6</accession>
<dbReference type="InterPro" id="IPR007144">
    <property type="entry name" value="SSU_processome_Utp11"/>
</dbReference>